<dbReference type="PANTHER" id="PTHR43283">
    <property type="entry name" value="BETA-LACTAMASE-RELATED"/>
    <property type="match status" value="1"/>
</dbReference>
<dbReference type="Gene3D" id="3.40.710.10">
    <property type="entry name" value="DD-peptidase/beta-lactamase superfamily"/>
    <property type="match status" value="1"/>
</dbReference>
<dbReference type="InterPro" id="IPR050789">
    <property type="entry name" value="Diverse_Enzym_Activities"/>
</dbReference>
<protein>
    <submittedName>
        <fullName evidence="3">Serine hydrolase domain-containing protein</fullName>
        <ecNumber evidence="3">3.-.-.-</ecNumber>
    </submittedName>
</protein>
<keyword evidence="4" id="KW-1185">Reference proteome</keyword>
<dbReference type="PANTHER" id="PTHR43283:SF7">
    <property type="entry name" value="BETA-LACTAMASE-RELATED DOMAIN-CONTAINING PROTEIN"/>
    <property type="match status" value="1"/>
</dbReference>
<sequence>MKKLLHFLKYLIGIIIVLVILIYALDYNYIFKGIRVTYLKGHKTAYIDDYTEFDNRLIKADSLNPQPWPESSAYNSVSASDSLESLNRELNTAAFLIIKNDSIWFEKYYNQYSANSKTNSFSMAKSVVVALLGKAIRDGYITSIDEPVSHFFPQFDIRLTVGDLGSMSSGLNWDESYYNPFGQTARAYLDDNIRKLILDLEVVDTPGKKFKYLSGNTELLGMVLEEATNKTLSQYLSESFWQPLGMQSNALWQLDSEESGMEKAYCCIASNARNFAKFGKLFMQNGQWNGRRLMNPSFVRKMKNPRFEDAPYYGYGLWLSYYKDKEIFYMRGILGQYVIAIPEDDLIIVRLGQGLKKREGEAKHSPDFYQYIDEAYKMLEEK</sequence>
<dbReference type="InterPro" id="IPR001466">
    <property type="entry name" value="Beta-lactam-related"/>
</dbReference>
<dbReference type="Proteomes" id="UP001595793">
    <property type="component" value="Unassembled WGS sequence"/>
</dbReference>
<reference evidence="4" key="1">
    <citation type="journal article" date="2019" name="Int. J. Syst. Evol. Microbiol.">
        <title>The Global Catalogue of Microorganisms (GCM) 10K type strain sequencing project: providing services to taxonomists for standard genome sequencing and annotation.</title>
        <authorList>
            <consortium name="The Broad Institute Genomics Platform"/>
            <consortium name="The Broad Institute Genome Sequencing Center for Infectious Disease"/>
            <person name="Wu L."/>
            <person name="Ma J."/>
        </authorList>
    </citation>
    <scope>NUCLEOTIDE SEQUENCE [LARGE SCALE GENOMIC DNA]</scope>
    <source>
        <strain evidence="4">CECT 9128</strain>
    </source>
</reference>
<name>A0ABV8H723_9FLAO</name>
<keyword evidence="1" id="KW-0472">Membrane</keyword>
<dbReference type="InterPro" id="IPR012338">
    <property type="entry name" value="Beta-lactam/transpept-like"/>
</dbReference>
<keyword evidence="3" id="KW-0378">Hydrolase</keyword>
<evidence type="ECO:0000313" key="3">
    <source>
        <dbReference type="EMBL" id="MFC4026667.1"/>
    </source>
</evidence>
<evidence type="ECO:0000256" key="1">
    <source>
        <dbReference type="SAM" id="Phobius"/>
    </source>
</evidence>
<keyword evidence="1" id="KW-1133">Transmembrane helix</keyword>
<dbReference type="EMBL" id="JBHSAS010000006">
    <property type="protein sequence ID" value="MFC4026667.1"/>
    <property type="molecule type" value="Genomic_DNA"/>
</dbReference>
<evidence type="ECO:0000259" key="2">
    <source>
        <dbReference type="Pfam" id="PF00144"/>
    </source>
</evidence>
<dbReference type="Pfam" id="PF00144">
    <property type="entry name" value="Beta-lactamase"/>
    <property type="match status" value="1"/>
</dbReference>
<organism evidence="3 4">
    <name type="scientific">Zunongwangia endophytica</name>
    <dbReference type="NCBI Taxonomy" id="1808945"/>
    <lineage>
        <taxon>Bacteria</taxon>
        <taxon>Pseudomonadati</taxon>
        <taxon>Bacteroidota</taxon>
        <taxon>Flavobacteriia</taxon>
        <taxon>Flavobacteriales</taxon>
        <taxon>Flavobacteriaceae</taxon>
        <taxon>Zunongwangia</taxon>
    </lineage>
</organism>
<proteinExistence type="predicted"/>
<dbReference type="SUPFAM" id="SSF56601">
    <property type="entry name" value="beta-lactamase/transpeptidase-like"/>
    <property type="match status" value="1"/>
</dbReference>
<accession>A0ABV8H723</accession>
<comment type="caution">
    <text evidence="3">The sequence shown here is derived from an EMBL/GenBank/DDBJ whole genome shotgun (WGS) entry which is preliminary data.</text>
</comment>
<feature type="transmembrane region" description="Helical" evidence="1">
    <location>
        <begin position="7"/>
        <end position="25"/>
    </location>
</feature>
<feature type="domain" description="Beta-lactamase-related" evidence="2">
    <location>
        <begin position="90"/>
        <end position="357"/>
    </location>
</feature>
<keyword evidence="1" id="KW-0812">Transmembrane</keyword>
<gene>
    <name evidence="3" type="ORF">ACFOS1_04570</name>
</gene>
<dbReference type="EC" id="3.-.-.-" evidence="3"/>
<evidence type="ECO:0000313" key="4">
    <source>
        <dbReference type="Proteomes" id="UP001595793"/>
    </source>
</evidence>
<dbReference type="RefSeq" id="WP_290235858.1">
    <property type="nucleotide sequence ID" value="NZ_JAUFPZ010000002.1"/>
</dbReference>
<dbReference type="GO" id="GO:0016787">
    <property type="term" value="F:hydrolase activity"/>
    <property type="evidence" value="ECO:0007669"/>
    <property type="project" value="UniProtKB-KW"/>
</dbReference>